<keyword evidence="3" id="KW-1185">Reference proteome</keyword>
<evidence type="ECO:0000313" key="2">
    <source>
        <dbReference type="EMBL" id="MDC7675510.1"/>
    </source>
</evidence>
<protein>
    <submittedName>
        <fullName evidence="2">NAD(P)-binding protein</fullName>
    </submittedName>
</protein>
<gene>
    <name evidence="2" type="ORF">PQU98_05185</name>
</gene>
<dbReference type="EMBL" id="JAQQKV010000001">
    <property type="protein sequence ID" value="MDC7675510.1"/>
    <property type="molecule type" value="Genomic_DNA"/>
</dbReference>
<dbReference type="Gene3D" id="3.50.50.60">
    <property type="entry name" value="FAD/NAD(P)-binding domain"/>
    <property type="match status" value="1"/>
</dbReference>
<keyword evidence="1" id="KW-1133">Transmembrane helix</keyword>
<sequence>MTDAIAACRPKTNILAFVVGGSAYRVSIHTQQLRAFKLVHDLYADEKFKKCRNVAVIGGGIAGVTLAAALRLIGKNVLIYERKRRLIPLQYYSRTRYLHPTAINWPQLDLVPHSSLPILNWHCDFADHVALQIYNSFESQFGDRPIYETSCEVTSVKEVATPHNGVEFNVTYEHLDRKAGAKSTQTVQHDCVFFCTGFNSEKIISPYFVTSYWEDYSVRPIKSSLRPPQIAVVGDGDGGIIEIMRCFWRSRHFDEIYRMIAWDFISPSVRDEIIQLDEELKKLEGPSDFEDLAKAEEFAKRQYEIYKGALCDAIAIKYLRQKMEFDTSVHLFSRTSQPFSVSASPLHKAILSFLLVEKGSDGKPFVQHFPADINGVEYNEKNRTYSLKERKAGKLGYEYDRVIGRVGPLRGHSDLLTNFFGGHLDDQFNKNSNNYMDYANPSPELSAQLTSFYDRVQGANKAGRLLEMTQSLQSYLQHTLRLSIRDVSIQDAVLVVEYFRESTTSLTKIPDSWMGVSVLKVEATIKRSER</sequence>
<organism evidence="2 3">
    <name type="scientific">Asticcacaulis machinosus</name>
    <dbReference type="NCBI Taxonomy" id="2984211"/>
    <lineage>
        <taxon>Bacteria</taxon>
        <taxon>Pseudomonadati</taxon>
        <taxon>Pseudomonadota</taxon>
        <taxon>Alphaproteobacteria</taxon>
        <taxon>Caulobacterales</taxon>
        <taxon>Caulobacteraceae</taxon>
        <taxon>Asticcacaulis</taxon>
    </lineage>
</organism>
<keyword evidence="1" id="KW-0812">Transmembrane</keyword>
<evidence type="ECO:0000256" key="1">
    <source>
        <dbReference type="SAM" id="Phobius"/>
    </source>
</evidence>
<comment type="caution">
    <text evidence="2">The sequence shown here is derived from an EMBL/GenBank/DDBJ whole genome shotgun (WGS) entry which is preliminary data.</text>
</comment>
<dbReference type="Pfam" id="PF13450">
    <property type="entry name" value="NAD_binding_8"/>
    <property type="match status" value="1"/>
</dbReference>
<evidence type="ECO:0000313" key="3">
    <source>
        <dbReference type="Proteomes" id="UP001218579"/>
    </source>
</evidence>
<proteinExistence type="predicted"/>
<feature type="transmembrane region" description="Helical" evidence="1">
    <location>
        <begin position="54"/>
        <end position="74"/>
    </location>
</feature>
<dbReference type="InterPro" id="IPR036188">
    <property type="entry name" value="FAD/NAD-bd_sf"/>
</dbReference>
<dbReference type="Proteomes" id="UP001218579">
    <property type="component" value="Unassembled WGS sequence"/>
</dbReference>
<accession>A0ABT5HGY0</accession>
<keyword evidence="1" id="KW-0472">Membrane</keyword>
<dbReference type="SUPFAM" id="SSF51905">
    <property type="entry name" value="FAD/NAD(P)-binding domain"/>
    <property type="match status" value="1"/>
</dbReference>
<dbReference type="RefSeq" id="WP_272743825.1">
    <property type="nucleotide sequence ID" value="NZ_JAQQKV010000001.1"/>
</dbReference>
<reference evidence="2 3" key="1">
    <citation type="submission" date="2023-01" db="EMBL/GenBank/DDBJ databases">
        <title>Novel species of the genus Asticcacaulis isolated from rivers.</title>
        <authorList>
            <person name="Lu H."/>
        </authorList>
    </citation>
    <scope>NUCLEOTIDE SEQUENCE [LARGE SCALE GENOMIC DNA]</scope>
    <source>
        <strain evidence="2 3">LKC15W</strain>
    </source>
</reference>
<name>A0ABT5HGY0_9CAUL</name>